<dbReference type="PANTHER" id="PTHR35804">
    <property type="entry name" value="LYSINE EXPORTER LYSO"/>
    <property type="match status" value="1"/>
</dbReference>
<evidence type="ECO:0000313" key="2">
    <source>
        <dbReference type="EMBL" id="SHK43375.1"/>
    </source>
</evidence>
<dbReference type="AlphaFoldDB" id="A0A1M6SFB6"/>
<feature type="transmembrane region" description="Helical" evidence="1">
    <location>
        <begin position="64"/>
        <end position="86"/>
    </location>
</feature>
<evidence type="ECO:0000313" key="3">
    <source>
        <dbReference type="Proteomes" id="UP000242497"/>
    </source>
</evidence>
<name>A0A1M6SFB6_9FIRM</name>
<protein>
    <recommendedName>
        <fullName evidence="4">Lysine exporter LysO family protein</fullName>
    </recommendedName>
</protein>
<gene>
    <name evidence="2" type="ORF">SAMN02744037_02332</name>
</gene>
<sequence>MIYAILGSLILGAFSGYFILPKNILSNLDFISNIALNLLLLSVGIDLGENKEVFKSLKEKGFKILLVPLSIVIGSAIGGIICSIIYTIPINLGLSISSGFGWYSLSTVILSKICNSEAGTIAFLSNVFREIISVVIIPIIAKKINFITSIAPAGATSMDSTLPVIIKSTDKETVVIAFINGAILSILVPILVPLFYNLKF</sequence>
<evidence type="ECO:0000256" key="1">
    <source>
        <dbReference type="SAM" id="Phobius"/>
    </source>
</evidence>
<keyword evidence="1" id="KW-1133">Transmembrane helix</keyword>
<dbReference type="EMBL" id="FRAE01000071">
    <property type="protein sequence ID" value="SHK43375.1"/>
    <property type="molecule type" value="Genomic_DNA"/>
</dbReference>
<keyword evidence="1" id="KW-0472">Membrane</keyword>
<reference evidence="3" key="1">
    <citation type="submission" date="2016-11" db="EMBL/GenBank/DDBJ databases">
        <authorList>
            <person name="Varghese N."/>
            <person name="Submissions S."/>
        </authorList>
    </citation>
    <scope>NUCLEOTIDE SEQUENCE [LARGE SCALE GENOMIC DNA]</scope>
    <source>
        <strain evidence="3">DSM 15518</strain>
    </source>
</reference>
<feature type="transmembrane region" description="Helical" evidence="1">
    <location>
        <begin position="174"/>
        <end position="196"/>
    </location>
</feature>
<dbReference type="RefSeq" id="WP_072890193.1">
    <property type="nucleotide sequence ID" value="NZ_FRAE01000071.1"/>
</dbReference>
<keyword evidence="1" id="KW-0812">Transmembrane</keyword>
<dbReference type="Proteomes" id="UP000242497">
    <property type="component" value="Unassembled WGS sequence"/>
</dbReference>
<keyword evidence="3" id="KW-1185">Reference proteome</keyword>
<dbReference type="InterPro" id="IPR005642">
    <property type="entry name" value="LysO"/>
</dbReference>
<dbReference type="GO" id="GO:0005886">
    <property type="term" value="C:plasma membrane"/>
    <property type="evidence" value="ECO:0007669"/>
    <property type="project" value="TreeGrafter"/>
</dbReference>
<feature type="transmembrane region" description="Helical" evidence="1">
    <location>
        <begin position="25"/>
        <end position="43"/>
    </location>
</feature>
<dbReference type="OrthoDB" id="371078at2"/>
<dbReference type="Pfam" id="PF03956">
    <property type="entry name" value="Lys_export"/>
    <property type="match status" value="1"/>
</dbReference>
<feature type="transmembrane region" description="Helical" evidence="1">
    <location>
        <begin position="131"/>
        <end position="154"/>
    </location>
</feature>
<dbReference type="PANTHER" id="PTHR35804:SF1">
    <property type="entry name" value="LYSINE EXPORTER LYSO"/>
    <property type="match status" value="1"/>
</dbReference>
<accession>A0A1M6SFB6</accession>
<proteinExistence type="predicted"/>
<evidence type="ECO:0008006" key="4">
    <source>
        <dbReference type="Google" id="ProtNLM"/>
    </source>
</evidence>
<dbReference type="GO" id="GO:0015661">
    <property type="term" value="F:L-lysine efflux transmembrane transporter activity"/>
    <property type="evidence" value="ECO:0007669"/>
    <property type="project" value="InterPro"/>
</dbReference>
<organism evidence="2 3">
    <name type="scientific">Tepidibacter formicigenes DSM 15518</name>
    <dbReference type="NCBI Taxonomy" id="1123349"/>
    <lineage>
        <taxon>Bacteria</taxon>
        <taxon>Bacillati</taxon>
        <taxon>Bacillota</taxon>
        <taxon>Clostridia</taxon>
        <taxon>Peptostreptococcales</taxon>
        <taxon>Peptostreptococcaceae</taxon>
        <taxon>Tepidibacter</taxon>
    </lineage>
</organism>